<dbReference type="AlphaFoldDB" id="A0A381WBX2"/>
<evidence type="ECO:0000313" key="1">
    <source>
        <dbReference type="EMBL" id="SVA49433.1"/>
    </source>
</evidence>
<proteinExistence type="predicted"/>
<dbReference type="EMBL" id="UINC01011173">
    <property type="protein sequence ID" value="SVA49433.1"/>
    <property type="molecule type" value="Genomic_DNA"/>
</dbReference>
<name>A0A381WBX2_9ZZZZ</name>
<gene>
    <name evidence="1" type="ORF">METZ01_LOCUS102287</name>
</gene>
<accession>A0A381WBX2</accession>
<organism evidence="1">
    <name type="scientific">marine metagenome</name>
    <dbReference type="NCBI Taxonomy" id="408172"/>
    <lineage>
        <taxon>unclassified sequences</taxon>
        <taxon>metagenomes</taxon>
        <taxon>ecological metagenomes</taxon>
    </lineage>
</organism>
<reference evidence="1" key="1">
    <citation type="submission" date="2018-05" db="EMBL/GenBank/DDBJ databases">
        <authorList>
            <person name="Lanie J.A."/>
            <person name="Ng W.-L."/>
            <person name="Kazmierczak K.M."/>
            <person name="Andrzejewski T.M."/>
            <person name="Davidsen T.M."/>
            <person name="Wayne K.J."/>
            <person name="Tettelin H."/>
            <person name="Glass J.I."/>
            <person name="Rusch D."/>
            <person name="Podicherti R."/>
            <person name="Tsui H.-C.T."/>
            <person name="Winkler M.E."/>
        </authorList>
    </citation>
    <scope>NUCLEOTIDE SEQUENCE</scope>
</reference>
<sequence>MGQGNGGIGMKLRLLIKQILHLPVFNELHNIEMLEIANRMDEIHRDVILTRKYLGFKNTEELWEAVNGEESE</sequence>
<protein>
    <submittedName>
        <fullName evidence="1">Uncharacterized protein</fullName>
    </submittedName>
</protein>